<gene>
    <name evidence="2" type="ORF">GT409_02980</name>
</gene>
<dbReference type="AlphaFoldDB" id="A0A6P1M3N4"/>
<keyword evidence="3" id="KW-1185">Reference proteome</keyword>
<proteinExistence type="predicted"/>
<organism evidence="2 3">
    <name type="scientific">Tichowtungia aerotolerans</name>
    <dbReference type="NCBI Taxonomy" id="2697043"/>
    <lineage>
        <taxon>Bacteria</taxon>
        <taxon>Pseudomonadati</taxon>
        <taxon>Kiritimatiellota</taxon>
        <taxon>Tichowtungiia</taxon>
        <taxon>Tichowtungiales</taxon>
        <taxon>Tichowtungiaceae</taxon>
        <taxon>Tichowtungia</taxon>
    </lineage>
</organism>
<dbReference type="SUPFAM" id="SSF47413">
    <property type="entry name" value="lambda repressor-like DNA-binding domains"/>
    <property type="match status" value="1"/>
</dbReference>
<dbReference type="GO" id="GO:0003677">
    <property type="term" value="F:DNA binding"/>
    <property type="evidence" value="ECO:0007669"/>
    <property type="project" value="InterPro"/>
</dbReference>
<evidence type="ECO:0000259" key="1">
    <source>
        <dbReference type="PROSITE" id="PS50943"/>
    </source>
</evidence>
<dbReference type="InterPro" id="IPR010982">
    <property type="entry name" value="Lambda_DNA-bd_dom_sf"/>
</dbReference>
<name>A0A6P1M3N4_9BACT</name>
<dbReference type="Proteomes" id="UP000464954">
    <property type="component" value="Chromosome"/>
</dbReference>
<dbReference type="CDD" id="cd00093">
    <property type="entry name" value="HTH_XRE"/>
    <property type="match status" value="1"/>
</dbReference>
<dbReference type="PROSITE" id="PS50943">
    <property type="entry name" value="HTH_CROC1"/>
    <property type="match status" value="1"/>
</dbReference>
<accession>A0A6P1M3N4</accession>
<feature type="domain" description="HTH cro/C1-type" evidence="1">
    <location>
        <begin position="35"/>
        <end position="89"/>
    </location>
</feature>
<dbReference type="EMBL" id="CP047593">
    <property type="protein sequence ID" value="QHI68457.1"/>
    <property type="molecule type" value="Genomic_DNA"/>
</dbReference>
<sequence length="106" mass="11994">MKTLRQYKEDLCREDPELAKRVEERVEQLKISEALRAARKAAGMTQEQVAQNMHVNRAYVSQLEGKPQNITIATLVKYAGAIGGDISLQISQTHKPGRRKRKLVHA</sequence>
<evidence type="ECO:0000313" key="3">
    <source>
        <dbReference type="Proteomes" id="UP000464954"/>
    </source>
</evidence>
<dbReference type="RefSeq" id="WP_160626796.1">
    <property type="nucleotide sequence ID" value="NZ_CP047593.1"/>
</dbReference>
<evidence type="ECO:0000313" key="2">
    <source>
        <dbReference type="EMBL" id="QHI68457.1"/>
    </source>
</evidence>
<dbReference type="KEGG" id="taer:GT409_02980"/>
<dbReference type="InterPro" id="IPR001387">
    <property type="entry name" value="Cro/C1-type_HTH"/>
</dbReference>
<dbReference type="Gene3D" id="1.10.260.40">
    <property type="entry name" value="lambda repressor-like DNA-binding domains"/>
    <property type="match status" value="1"/>
</dbReference>
<dbReference type="SMART" id="SM00530">
    <property type="entry name" value="HTH_XRE"/>
    <property type="match status" value="1"/>
</dbReference>
<reference evidence="2 3" key="1">
    <citation type="submission" date="2020-01" db="EMBL/GenBank/DDBJ databases">
        <title>Ponticoccus aerotolerans gen. nov., sp. nov., an anaerobic bacterium and proposal of Ponticoccusceae fam. nov., Ponticoccusles ord. nov. and Ponticoccuse classis nov. in the phylum Kiritimatiellaeota.</title>
        <authorList>
            <person name="Zhou L.Y."/>
            <person name="Du Z.J."/>
        </authorList>
    </citation>
    <scope>NUCLEOTIDE SEQUENCE [LARGE SCALE GENOMIC DNA]</scope>
    <source>
        <strain evidence="2 3">S-5007</strain>
    </source>
</reference>
<protein>
    <submittedName>
        <fullName evidence="2">XRE family transcriptional regulator</fullName>
    </submittedName>
</protein>
<dbReference type="Pfam" id="PF01381">
    <property type="entry name" value="HTH_3"/>
    <property type="match status" value="1"/>
</dbReference>